<dbReference type="EMBL" id="GGFL01015017">
    <property type="protein sequence ID" value="MBW79195.1"/>
    <property type="molecule type" value="Transcribed_RNA"/>
</dbReference>
<protein>
    <submittedName>
        <fullName evidence="2">Putative secreted protein</fullName>
    </submittedName>
</protein>
<evidence type="ECO:0000313" key="2">
    <source>
        <dbReference type="EMBL" id="MBW79195.1"/>
    </source>
</evidence>
<accession>A0A2M4DNV4</accession>
<feature type="signal peptide" evidence="1">
    <location>
        <begin position="1"/>
        <end position="19"/>
    </location>
</feature>
<keyword evidence="1" id="KW-0732">Signal</keyword>
<proteinExistence type="predicted"/>
<sequence>MLPLYLNLFPFFLPSTVSMASFCNGVGRSECVSNQSDTSQIQIRLTEAGSESLLEGEVNILKCFINRRVCPSQSTERTARTHNGLC</sequence>
<dbReference type="AlphaFoldDB" id="A0A2M4DNV4"/>
<name>A0A2M4DNV4_ANODA</name>
<evidence type="ECO:0000256" key="1">
    <source>
        <dbReference type="SAM" id="SignalP"/>
    </source>
</evidence>
<feature type="chain" id="PRO_5014967127" evidence="1">
    <location>
        <begin position="20"/>
        <end position="86"/>
    </location>
</feature>
<organism evidence="2">
    <name type="scientific">Anopheles darlingi</name>
    <name type="common">Mosquito</name>
    <dbReference type="NCBI Taxonomy" id="43151"/>
    <lineage>
        <taxon>Eukaryota</taxon>
        <taxon>Metazoa</taxon>
        <taxon>Ecdysozoa</taxon>
        <taxon>Arthropoda</taxon>
        <taxon>Hexapoda</taxon>
        <taxon>Insecta</taxon>
        <taxon>Pterygota</taxon>
        <taxon>Neoptera</taxon>
        <taxon>Endopterygota</taxon>
        <taxon>Diptera</taxon>
        <taxon>Nematocera</taxon>
        <taxon>Culicoidea</taxon>
        <taxon>Culicidae</taxon>
        <taxon>Anophelinae</taxon>
        <taxon>Anopheles</taxon>
    </lineage>
</organism>
<reference evidence="2" key="1">
    <citation type="submission" date="2018-01" db="EMBL/GenBank/DDBJ databases">
        <title>An insight into the sialome of Amazonian anophelines.</title>
        <authorList>
            <person name="Ribeiro J.M."/>
            <person name="Scarpassa V."/>
            <person name="Calvo E."/>
        </authorList>
    </citation>
    <scope>NUCLEOTIDE SEQUENCE</scope>
</reference>